<dbReference type="InParanoid" id="A0A0G4EV81"/>
<keyword evidence="4" id="KW-1185">Reference proteome</keyword>
<dbReference type="VEuPathDB" id="CryptoDB:Vbra_13562"/>
<dbReference type="AlphaFoldDB" id="A0A0G4EV81"/>
<dbReference type="Proteomes" id="UP000041254">
    <property type="component" value="Unassembled WGS sequence"/>
</dbReference>
<name>A0A0G4EV81_VITBC</name>
<dbReference type="EMBL" id="CDMY01000321">
    <property type="protein sequence ID" value="CEM02253.1"/>
    <property type="molecule type" value="Genomic_DNA"/>
</dbReference>
<protein>
    <submittedName>
        <fullName evidence="3">Uncharacterized protein</fullName>
    </submittedName>
</protein>
<feature type="region of interest" description="Disordered" evidence="2">
    <location>
        <begin position="140"/>
        <end position="161"/>
    </location>
</feature>
<evidence type="ECO:0000256" key="1">
    <source>
        <dbReference type="SAM" id="Coils"/>
    </source>
</evidence>
<evidence type="ECO:0000313" key="4">
    <source>
        <dbReference type="Proteomes" id="UP000041254"/>
    </source>
</evidence>
<proteinExistence type="predicted"/>
<reference evidence="3 4" key="1">
    <citation type="submission" date="2014-11" db="EMBL/GenBank/DDBJ databases">
        <authorList>
            <person name="Zhu J."/>
            <person name="Qi W."/>
            <person name="Song R."/>
        </authorList>
    </citation>
    <scope>NUCLEOTIDE SEQUENCE [LARGE SCALE GENOMIC DNA]</scope>
</reference>
<accession>A0A0G4EV81</accession>
<evidence type="ECO:0000313" key="3">
    <source>
        <dbReference type="EMBL" id="CEM02253.1"/>
    </source>
</evidence>
<gene>
    <name evidence="3" type="ORF">Vbra_13562</name>
</gene>
<feature type="coiled-coil region" evidence="1">
    <location>
        <begin position="257"/>
        <end position="305"/>
    </location>
</feature>
<evidence type="ECO:0000256" key="2">
    <source>
        <dbReference type="SAM" id="MobiDB-lite"/>
    </source>
</evidence>
<sequence length="383" mass="41968">MEKTAVVDSAEPMERALLDRQMTIKVDDLFGDETPGGKDKLRLNRSMTVRFAAEPEKEESPVAAGRRRQEDISIAQHVPFIRQQTAGTGRWTAVPSGDREMMAQVEPVRTLKQSPTLPFRPTEDAGTQADFMTPRMSRASLSIGGSEGGQSEAAESEEEDDIETVKEKWNMALFKLEEANKLAERLRHQTESGCGYLRGQIEALSTVAEADTDDVSLPLRHQGTEKAAAVGEENLTDVCAAHQRALDEAMHRFSRKVSDQRAEISRLSARLVLAEEQASDAAHTTQQQKAEISRLNAKLALAEVRVDSNATNATRDTAAAAASVMKALPKGKVIVALEREGEGVREGKGETFSADEKGRVVVDWEGEVKVDLDVAEPYSVVWL</sequence>
<organism evidence="3 4">
    <name type="scientific">Vitrella brassicaformis (strain CCMP3155)</name>
    <dbReference type="NCBI Taxonomy" id="1169540"/>
    <lineage>
        <taxon>Eukaryota</taxon>
        <taxon>Sar</taxon>
        <taxon>Alveolata</taxon>
        <taxon>Colpodellida</taxon>
        <taxon>Vitrellaceae</taxon>
        <taxon>Vitrella</taxon>
    </lineage>
</organism>
<keyword evidence="1" id="KW-0175">Coiled coil</keyword>